<dbReference type="InterPro" id="IPR011051">
    <property type="entry name" value="RmlC_Cupin_sf"/>
</dbReference>
<accession>A0A0F6SHA2</accession>
<dbReference type="STRING" id="927083.DB32_007238"/>
<dbReference type="RefSeq" id="WP_075098104.1">
    <property type="nucleotide sequence ID" value="NZ_CP011125.1"/>
</dbReference>
<dbReference type="Gene3D" id="2.60.120.10">
    <property type="entry name" value="Jelly Rolls"/>
    <property type="match status" value="2"/>
</dbReference>
<proteinExistence type="inferred from homology"/>
<dbReference type="SUPFAM" id="SSF51182">
    <property type="entry name" value="RmlC-like cupins"/>
    <property type="match status" value="1"/>
</dbReference>
<dbReference type="PANTHER" id="PTHR13903:SF8">
    <property type="entry name" value="PIRIN"/>
    <property type="match status" value="1"/>
</dbReference>
<dbReference type="InterPro" id="IPR014710">
    <property type="entry name" value="RmlC-like_jellyroll"/>
</dbReference>
<name>A0A0F6SHA2_9BACT</name>
<dbReference type="EMBL" id="CP011125">
    <property type="protein sequence ID" value="AKF10089.1"/>
    <property type="molecule type" value="Genomic_DNA"/>
</dbReference>
<feature type="binding site" evidence="2">
    <location>
        <position position="99"/>
    </location>
    <ligand>
        <name>Fe cation</name>
        <dbReference type="ChEBI" id="CHEBI:24875"/>
    </ligand>
</feature>
<evidence type="ECO:0000259" key="5">
    <source>
        <dbReference type="Pfam" id="PF05726"/>
    </source>
</evidence>
<evidence type="ECO:0000256" key="3">
    <source>
        <dbReference type="RuleBase" id="RU003457"/>
    </source>
</evidence>
<keyword evidence="7" id="KW-1185">Reference proteome</keyword>
<dbReference type="AlphaFoldDB" id="A0A0F6SHA2"/>
<feature type="domain" description="Pirin C-terminal" evidence="5">
    <location>
        <begin position="168"/>
        <end position="265"/>
    </location>
</feature>
<evidence type="ECO:0000259" key="4">
    <source>
        <dbReference type="Pfam" id="PF02678"/>
    </source>
</evidence>
<feature type="binding site" evidence="2">
    <location>
        <position position="61"/>
    </location>
    <ligand>
        <name>Fe cation</name>
        <dbReference type="ChEBI" id="CHEBI:24875"/>
    </ligand>
</feature>
<dbReference type="CDD" id="cd02247">
    <property type="entry name" value="cupin_pirin_C"/>
    <property type="match status" value="1"/>
</dbReference>
<protein>
    <submittedName>
        <fullName evidence="6">Pirin-like protein YhhW</fullName>
    </submittedName>
</protein>
<evidence type="ECO:0000256" key="2">
    <source>
        <dbReference type="PIRSR" id="PIRSR006232-1"/>
    </source>
</evidence>
<dbReference type="KEGG" id="samy:DB32_007238"/>
<feature type="binding site" evidence="2">
    <location>
        <position position="101"/>
    </location>
    <ligand>
        <name>Fe cation</name>
        <dbReference type="ChEBI" id="CHEBI:24875"/>
    </ligand>
</feature>
<dbReference type="Pfam" id="PF02678">
    <property type="entry name" value="Pirin"/>
    <property type="match status" value="1"/>
</dbReference>
<comment type="cofactor">
    <cofactor evidence="2">
        <name>Fe cation</name>
        <dbReference type="ChEBI" id="CHEBI:24875"/>
    </cofactor>
    <text evidence="2">Binds 1 Fe cation per subunit.</text>
</comment>
<organism evidence="6 7">
    <name type="scientific">Sandaracinus amylolyticus</name>
    <dbReference type="NCBI Taxonomy" id="927083"/>
    <lineage>
        <taxon>Bacteria</taxon>
        <taxon>Pseudomonadati</taxon>
        <taxon>Myxococcota</taxon>
        <taxon>Polyangia</taxon>
        <taxon>Polyangiales</taxon>
        <taxon>Sandaracinaceae</taxon>
        <taxon>Sandaracinus</taxon>
    </lineage>
</organism>
<gene>
    <name evidence="6" type="ORF">DB32_007238</name>
</gene>
<reference evidence="6 7" key="1">
    <citation type="submission" date="2015-03" db="EMBL/GenBank/DDBJ databases">
        <title>Genome assembly of Sandaracinus amylolyticus DSM 53668.</title>
        <authorList>
            <person name="Sharma G."/>
            <person name="Subramanian S."/>
        </authorList>
    </citation>
    <scope>NUCLEOTIDE SEQUENCE [LARGE SCALE GENOMIC DNA]</scope>
    <source>
        <strain evidence="6 7">DSM 53668</strain>
    </source>
</reference>
<dbReference type="Proteomes" id="UP000034883">
    <property type="component" value="Chromosome"/>
</dbReference>
<feature type="domain" description="Pirin N-terminal" evidence="4">
    <location>
        <begin position="57"/>
        <end position="116"/>
    </location>
</feature>
<dbReference type="InterPro" id="IPR008778">
    <property type="entry name" value="Pirin_C_dom"/>
</dbReference>
<comment type="similarity">
    <text evidence="1 3">Belongs to the pirin family.</text>
</comment>
<sequence length="281" mass="29688">MSRLLPSIDTPAPSVGFLGAGHTAVAVLSPHDLAASDPFVLITDDRIDLAPGAPIGEAHPHAGLETFTLVLEGSVLDHDEGALDAGDAAWMTAGRGVVHGEHLESRGPTRILQVWIALPAHARGTKPSFRVIRGAPVRRERGAEVRVYGGRSGDVVAPRANVVPITALEVRLDPDASFEQALPDAYGGLVYVVDGSLDHAATGQVAWLDRETESSVVLRAGPRGARVVLLAGERLDEPIVQHGPFVAGSRAEIAEMFLRYRAGRFATVRELATAPGVLLSR</sequence>
<evidence type="ECO:0000313" key="6">
    <source>
        <dbReference type="EMBL" id="AKF10089.1"/>
    </source>
</evidence>
<keyword evidence="2" id="KW-0408">Iron</keyword>
<dbReference type="PIRSF" id="PIRSF006232">
    <property type="entry name" value="Pirin"/>
    <property type="match status" value="1"/>
</dbReference>
<evidence type="ECO:0000313" key="7">
    <source>
        <dbReference type="Proteomes" id="UP000034883"/>
    </source>
</evidence>
<feature type="binding site" evidence="2">
    <location>
        <position position="59"/>
    </location>
    <ligand>
        <name>Fe cation</name>
        <dbReference type="ChEBI" id="CHEBI:24875"/>
    </ligand>
</feature>
<evidence type="ECO:0000256" key="1">
    <source>
        <dbReference type="ARBA" id="ARBA00008416"/>
    </source>
</evidence>
<keyword evidence="2" id="KW-0479">Metal-binding</keyword>
<dbReference type="InterPro" id="IPR003829">
    <property type="entry name" value="Pirin_N_dom"/>
</dbReference>
<dbReference type="PANTHER" id="PTHR13903">
    <property type="entry name" value="PIRIN-RELATED"/>
    <property type="match status" value="1"/>
</dbReference>
<dbReference type="GO" id="GO:0046872">
    <property type="term" value="F:metal ion binding"/>
    <property type="evidence" value="ECO:0007669"/>
    <property type="project" value="UniProtKB-KW"/>
</dbReference>
<dbReference type="InterPro" id="IPR012093">
    <property type="entry name" value="Pirin"/>
</dbReference>
<dbReference type="Pfam" id="PF05726">
    <property type="entry name" value="Pirin_C"/>
    <property type="match status" value="1"/>
</dbReference>